<evidence type="ECO:0000256" key="1">
    <source>
        <dbReference type="SAM" id="MobiDB-lite"/>
    </source>
</evidence>
<comment type="caution">
    <text evidence="2">The sequence shown here is derived from an EMBL/GenBank/DDBJ whole genome shotgun (WGS) entry which is preliminary data.</text>
</comment>
<evidence type="ECO:0000313" key="3">
    <source>
        <dbReference type="Proteomes" id="UP000320762"/>
    </source>
</evidence>
<keyword evidence="3" id="KW-1185">Reference proteome</keyword>
<dbReference type="AlphaFoldDB" id="A0A550CEZ0"/>
<gene>
    <name evidence="2" type="ORF">BD626DRAFT_494138</name>
</gene>
<organism evidence="2 3">
    <name type="scientific">Schizophyllum amplum</name>
    <dbReference type="NCBI Taxonomy" id="97359"/>
    <lineage>
        <taxon>Eukaryota</taxon>
        <taxon>Fungi</taxon>
        <taxon>Dikarya</taxon>
        <taxon>Basidiomycota</taxon>
        <taxon>Agaricomycotina</taxon>
        <taxon>Agaricomycetes</taxon>
        <taxon>Agaricomycetidae</taxon>
        <taxon>Agaricales</taxon>
        <taxon>Schizophyllaceae</taxon>
        <taxon>Schizophyllum</taxon>
    </lineage>
</organism>
<dbReference type="Proteomes" id="UP000320762">
    <property type="component" value="Unassembled WGS sequence"/>
</dbReference>
<reference evidence="2 3" key="1">
    <citation type="journal article" date="2019" name="New Phytol.">
        <title>Comparative genomics reveals unique wood-decay strategies and fruiting body development in the Schizophyllaceae.</title>
        <authorList>
            <person name="Almasi E."/>
            <person name="Sahu N."/>
            <person name="Krizsan K."/>
            <person name="Balint B."/>
            <person name="Kovacs G.M."/>
            <person name="Kiss B."/>
            <person name="Cseklye J."/>
            <person name="Drula E."/>
            <person name="Henrissat B."/>
            <person name="Nagy I."/>
            <person name="Chovatia M."/>
            <person name="Adam C."/>
            <person name="LaButti K."/>
            <person name="Lipzen A."/>
            <person name="Riley R."/>
            <person name="Grigoriev I.V."/>
            <person name="Nagy L.G."/>
        </authorList>
    </citation>
    <scope>NUCLEOTIDE SEQUENCE [LARGE SCALE GENOMIC DNA]</scope>
    <source>
        <strain evidence="2 3">NL-1724</strain>
    </source>
</reference>
<accession>A0A550CEZ0</accession>
<proteinExistence type="predicted"/>
<feature type="region of interest" description="Disordered" evidence="1">
    <location>
        <begin position="186"/>
        <end position="205"/>
    </location>
</feature>
<dbReference type="EMBL" id="VDMD01000009">
    <property type="protein sequence ID" value="TRM63368.1"/>
    <property type="molecule type" value="Genomic_DNA"/>
</dbReference>
<name>A0A550CEZ0_9AGAR</name>
<sequence length="236" mass="26540">MPTIRFRRAASCLLRSSASRLDLRLPHSCNSDSIQDWAPGIRTYVKRQVLRAHIVYLRLEARTAITKSPSSLLYLPLCRAWTLRSTPRGQVEQKENLKIRKPQVRLPMQQAGVMLTVYTLRSRSLSPPTACSGPPSNYRAPRNDAAGTLVSWMYLPLSCFKLRLRRYRRHHARGASPQVSCARTSWTTALPSNPPKRPSSAPSYTLSSKPLYAASPVHRRRPINLADSLLLGLTGE</sequence>
<protein>
    <submittedName>
        <fullName evidence="2">Uncharacterized protein</fullName>
    </submittedName>
</protein>
<evidence type="ECO:0000313" key="2">
    <source>
        <dbReference type="EMBL" id="TRM63368.1"/>
    </source>
</evidence>